<proteinExistence type="inferred from homology"/>
<dbReference type="Pfam" id="PF01257">
    <property type="entry name" value="2Fe-2S_thioredx"/>
    <property type="match status" value="1"/>
</dbReference>
<dbReference type="HOGENOM" id="CLU_054362_2_1_9"/>
<comment type="similarity">
    <text evidence="1">Belongs to the complex I 24 kDa subunit family.</text>
</comment>
<evidence type="ECO:0000313" key="9">
    <source>
        <dbReference type="EMBL" id="ACA60417.1"/>
    </source>
</evidence>
<dbReference type="PANTHER" id="PTHR43342:SF2">
    <property type="entry name" value="POTENTIAL NAD-REDUCING HYDROGENASE SUBUNIT"/>
    <property type="match status" value="1"/>
</dbReference>
<dbReference type="Proteomes" id="UP000008544">
    <property type="component" value="Chromosome"/>
</dbReference>
<keyword evidence="9" id="KW-0830">Ubiquinone</keyword>
<name>B1I604_DESAP</name>
<keyword evidence="4 7" id="KW-0408">Iron</keyword>
<dbReference type="Gene3D" id="1.10.10.1590">
    <property type="entry name" value="NADH-quinone oxidoreductase subunit E"/>
    <property type="match status" value="1"/>
</dbReference>
<evidence type="ECO:0000256" key="4">
    <source>
        <dbReference type="ARBA" id="ARBA00023004"/>
    </source>
</evidence>
<feature type="binding site" evidence="7">
    <location>
        <position position="86"/>
    </location>
    <ligand>
        <name>[2Fe-2S] cluster</name>
        <dbReference type="ChEBI" id="CHEBI:190135"/>
    </ligand>
</feature>
<evidence type="ECO:0000256" key="2">
    <source>
        <dbReference type="ARBA" id="ARBA00022714"/>
    </source>
</evidence>
<dbReference type="PIRSF" id="PIRSF000216">
    <property type="entry name" value="NADH_DH_24kDa"/>
    <property type="match status" value="1"/>
</dbReference>
<accession>B1I604</accession>
<evidence type="ECO:0000313" key="10">
    <source>
        <dbReference type="Proteomes" id="UP000008544"/>
    </source>
</evidence>
<dbReference type="KEGG" id="dau:Daud_1924"/>
<dbReference type="STRING" id="477974.Daud_1924"/>
<feature type="binding site" evidence="7">
    <location>
        <position position="122"/>
    </location>
    <ligand>
        <name>[2Fe-2S] cluster</name>
        <dbReference type="ChEBI" id="CHEBI:190135"/>
    </ligand>
</feature>
<dbReference type="OrthoDB" id="9807941at2"/>
<sequence>MNVEERNYLVLDKIIERYGDRPGGLIRVLYKAQELFGYLSRDVQTHVAEKMCLPVGHVHGVATFYSQFVTAPQGKNVVRVCMGTACYVKNAQDILNRFRELLGVEPDETTADGLFTLRTTRCIGACSLAPLLTVNESVHGHLSVYDVARLVDRYRKEGPDEEVSPVEHKRQRPARDQRAAPPPN</sequence>
<feature type="binding site" evidence="7">
    <location>
        <position position="126"/>
    </location>
    <ligand>
        <name>[2Fe-2S] cluster</name>
        <dbReference type="ChEBI" id="CHEBI:190135"/>
    </ligand>
</feature>
<feature type="binding site" evidence="7">
    <location>
        <position position="81"/>
    </location>
    <ligand>
        <name>[2Fe-2S] cluster</name>
        <dbReference type="ChEBI" id="CHEBI:190135"/>
    </ligand>
</feature>
<dbReference type="InterPro" id="IPR002023">
    <property type="entry name" value="NuoE-like"/>
</dbReference>
<dbReference type="InterPro" id="IPR036249">
    <property type="entry name" value="Thioredoxin-like_sf"/>
</dbReference>
<organism evidence="9 10">
    <name type="scientific">Desulforudis audaxviator (strain MP104C)</name>
    <dbReference type="NCBI Taxonomy" id="477974"/>
    <lineage>
        <taxon>Bacteria</taxon>
        <taxon>Bacillati</taxon>
        <taxon>Bacillota</taxon>
        <taxon>Clostridia</taxon>
        <taxon>Thermoanaerobacterales</taxon>
        <taxon>Candidatus Desulforudaceae</taxon>
        <taxon>Candidatus Desulforudis</taxon>
    </lineage>
</organism>
<reference evidence="9 10" key="2">
    <citation type="journal article" date="2008" name="Science">
        <title>Environmental genomics reveals a single-species ecosystem deep within Earth.</title>
        <authorList>
            <person name="Chivian D."/>
            <person name="Brodie E.L."/>
            <person name="Alm E.J."/>
            <person name="Culley D.E."/>
            <person name="Dehal P.S."/>
            <person name="Desantis T.Z."/>
            <person name="Gihring T.M."/>
            <person name="Lapidus A."/>
            <person name="Lin L.H."/>
            <person name="Lowry S.R."/>
            <person name="Moser D.P."/>
            <person name="Richardson P.M."/>
            <person name="Southam G."/>
            <person name="Wanger G."/>
            <person name="Pratt L.M."/>
            <person name="Andersen G.L."/>
            <person name="Hazen T.C."/>
            <person name="Brockman F.J."/>
            <person name="Arkin A.P."/>
            <person name="Onstott T.C."/>
        </authorList>
    </citation>
    <scope>NUCLEOTIDE SEQUENCE [LARGE SCALE GENOMIC DNA]</scope>
    <source>
        <strain evidence="9 10">MP104C</strain>
    </source>
</reference>
<dbReference type="GO" id="GO:0046872">
    <property type="term" value="F:metal ion binding"/>
    <property type="evidence" value="ECO:0007669"/>
    <property type="project" value="UniProtKB-KW"/>
</dbReference>
<feature type="compositionally biased region" description="Basic and acidic residues" evidence="8">
    <location>
        <begin position="165"/>
        <end position="178"/>
    </location>
</feature>
<keyword evidence="10" id="KW-1185">Reference proteome</keyword>
<dbReference type="eggNOG" id="COG1905">
    <property type="taxonomic scope" value="Bacteria"/>
</dbReference>
<dbReference type="Gene3D" id="3.40.30.10">
    <property type="entry name" value="Glutaredoxin"/>
    <property type="match status" value="1"/>
</dbReference>
<dbReference type="InterPro" id="IPR041921">
    <property type="entry name" value="NuoE_N"/>
</dbReference>
<gene>
    <name evidence="9" type="ordered locus">Daud_1924</name>
</gene>
<dbReference type="InterPro" id="IPR028431">
    <property type="entry name" value="NADP_DH_HndA-like"/>
</dbReference>
<feature type="region of interest" description="Disordered" evidence="8">
    <location>
        <begin position="156"/>
        <end position="184"/>
    </location>
</feature>
<dbReference type="CDD" id="cd03064">
    <property type="entry name" value="TRX_Fd_NuoE"/>
    <property type="match status" value="1"/>
</dbReference>
<comment type="cofactor">
    <cofactor evidence="7">
        <name>[2Fe-2S] cluster</name>
        <dbReference type="ChEBI" id="CHEBI:190135"/>
    </cofactor>
    <text evidence="7">Binds 1 [2Fe-2S] cluster.</text>
</comment>
<keyword evidence="5 7" id="KW-0411">Iron-sulfur</keyword>
<reference evidence="10" key="1">
    <citation type="submission" date="2007-10" db="EMBL/GenBank/DDBJ databases">
        <title>Complete sequence of chromosome of Desulforudis audaxviator MP104C.</title>
        <authorList>
            <person name="Copeland A."/>
            <person name="Lucas S."/>
            <person name="Lapidus A."/>
            <person name="Barry K."/>
            <person name="Glavina del Rio T."/>
            <person name="Dalin E."/>
            <person name="Tice H."/>
            <person name="Bruce D."/>
            <person name="Pitluck S."/>
            <person name="Lowry S.R."/>
            <person name="Larimer F."/>
            <person name="Land M.L."/>
            <person name="Hauser L."/>
            <person name="Kyrpides N."/>
            <person name="Ivanova N.N."/>
            <person name="Richardson P."/>
        </authorList>
    </citation>
    <scope>NUCLEOTIDE SEQUENCE [LARGE SCALE GENOMIC DNA]</scope>
    <source>
        <strain evidence="10">MP104C</strain>
    </source>
</reference>
<evidence type="ECO:0000256" key="6">
    <source>
        <dbReference type="ARBA" id="ARBA00034078"/>
    </source>
</evidence>
<keyword evidence="2 7" id="KW-0001">2Fe-2S</keyword>
<comment type="cofactor">
    <cofactor evidence="6">
        <name>[2Fe-2S] cluster</name>
        <dbReference type="ChEBI" id="CHEBI:190135"/>
    </cofactor>
</comment>
<dbReference type="InterPro" id="IPR042128">
    <property type="entry name" value="NuoE_dom"/>
</dbReference>
<dbReference type="RefSeq" id="WP_012302992.1">
    <property type="nucleotide sequence ID" value="NC_010424.1"/>
</dbReference>
<evidence type="ECO:0000256" key="1">
    <source>
        <dbReference type="ARBA" id="ARBA00010643"/>
    </source>
</evidence>
<dbReference type="PANTHER" id="PTHR43342">
    <property type="entry name" value="NADH-QUINONE OXIDOREDUCTASE, E SUBUNIT"/>
    <property type="match status" value="1"/>
</dbReference>
<evidence type="ECO:0000256" key="3">
    <source>
        <dbReference type="ARBA" id="ARBA00022723"/>
    </source>
</evidence>
<dbReference type="GO" id="GO:0016491">
    <property type="term" value="F:oxidoreductase activity"/>
    <property type="evidence" value="ECO:0007669"/>
    <property type="project" value="InterPro"/>
</dbReference>
<dbReference type="GO" id="GO:0051537">
    <property type="term" value="F:2 iron, 2 sulfur cluster binding"/>
    <property type="evidence" value="ECO:0007669"/>
    <property type="project" value="UniProtKB-KW"/>
</dbReference>
<keyword evidence="3 7" id="KW-0479">Metal-binding</keyword>
<evidence type="ECO:0000256" key="8">
    <source>
        <dbReference type="SAM" id="MobiDB-lite"/>
    </source>
</evidence>
<dbReference type="AlphaFoldDB" id="B1I604"/>
<dbReference type="EMBL" id="CP000860">
    <property type="protein sequence ID" value="ACA60417.1"/>
    <property type="molecule type" value="Genomic_DNA"/>
</dbReference>
<protein>
    <submittedName>
        <fullName evidence="9">NADH dehydrogenase (Ubiquinone), 24 kDa subunit</fullName>
    </submittedName>
</protein>
<evidence type="ECO:0000256" key="7">
    <source>
        <dbReference type="PIRSR" id="PIRSR000216-1"/>
    </source>
</evidence>
<evidence type="ECO:0000256" key="5">
    <source>
        <dbReference type="ARBA" id="ARBA00023014"/>
    </source>
</evidence>
<dbReference type="SUPFAM" id="SSF52833">
    <property type="entry name" value="Thioredoxin-like"/>
    <property type="match status" value="1"/>
</dbReference>